<evidence type="ECO:0000313" key="1">
    <source>
        <dbReference type="EMBL" id="GAF96370.1"/>
    </source>
</evidence>
<sequence>FEAEQNFEADLNLTRTGSVQSIVKTGGSALNIDQETGQNLNLRINDVTILRVTDAGPDVINGTLPHIEGVKQPGNVQSATFTLVSVGNPCTMTNNTGGTGGWSAVWTSTAVVTFTHGTGAGTYTLAASSDATAAFNVSSKTTTTAAFVIITSGLWNVGDVIDVMLMQP</sequence>
<gene>
    <name evidence="1" type="ORF">S01H1_26353</name>
</gene>
<dbReference type="EMBL" id="BARS01015969">
    <property type="protein sequence ID" value="GAF96370.1"/>
    <property type="molecule type" value="Genomic_DNA"/>
</dbReference>
<name>X0V6U8_9ZZZZ</name>
<comment type="caution">
    <text evidence="1">The sequence shown here is derived from an EMBL/GenBank/DDBJ whole genome shotgun (WGS) entry which is preliminary data.</text>
</comment>
<protein>
    <submittedName>
        <fullName evidence="1">Uncharacterized protein</fullName>
    </submittedName>
</protein>
<accession>X0V6U8</accession>
<feature type="non-terminal residue" evidence="1">
    <location>
        <position position="1"/>
    </location>
</feature>
<organism evidence="1">
    <name type="scientific">marine sediment metagenome</name>
    <dbReference type="NCBI Taxonomy" id="412755"/>
    <lineage>
        <taxon>unclassified sequences</taxon>
        <taxon>metagenomes</taxon>
        <taxon>ecological metagenomes</taxon>
    </lineage>
</organism>
<reference evidence="1" key="1">
    <citation type="journal article" date="2014" name="Front. Microbiol.">
        <title>High frequency of phylogenetically diverse reductive dehalogenase-homologous genes in deep subseafloor sedimentary metagenomes.</title>
        <authorList>
            <person name="Kawai M."/>
            <person name="Futagami T."/>
            <person name="Toyoda A."/>
            <person name="Takaki Y."/>
            <person name="Nishi S."/>
            <person name="Hori S."/>
            <person name="Arai W."/>
            <person name="Tsubouchi T."/>
            <person name="Morono Y."/>
            <person name="Uchiyama I."/>
            <person name="Ito T."/>
            <person name="Fujiyama A."/>
            <person name="Inagaki F."/>
            <person name="Takami H."/>
        </authorList>
    </citation>
    <scope>NUCLEOTIDE SEQUENCE</scope>
    <source>
        <strain evidence="1">Expedition CK06-06</strain>
    </source>
</reference>
<dbReference type="AlphaFoldDB" id="X0V6U8"/>
<proteinExistence type="predicted"/>